<dbReference type="EMBL" id="NRRE01000028">
    <property type="protein sequence ID" value="MBK1698667.1"/>
    <property type="molecule type" value="Genomic_DNA"/>
</dbReference>
<protein>
    <recommendedName>
        <fullName evidence="5">Lipoprotein</fullName>
    </recommendedName>
</protein>
<proteinExistence type="predicted"/>
<dbReference type="PROSITE" id="PS51257">
    <property type="entry name" value="PROKAR_LIPOPROTEIN"/>
    <property type="match status" value="1"/>
</dbReference>
<reference evidence="3" key="2">
    <citation type="journal article" date="2020" name="Microorganisms">
        <title>Osmotic Adaptation and Compatible Solute Biosynthesis of Phototrophic Bacteria as Revealed from Genome Analyses.</title>
        <authorList>
            <person name="Imhoff J.F."/>
            <person name="Rahn T."/>
            <person name="Kunzel S."/>
            <person name="Keller A."/>
            <person name="Neulinger S.C."/>
        </authorList>
    </citation>
    <scope>NUCLEOTIDE SEQUENCE</scope>
    <source>
        <strain evidence="3">DSM 9154</strain>
    </source>
</reference>
<organism evidence="3 4">
    <name type="scientific">Rhodovibrio salinarum</name>
    <dbReference type="NCBI Taxonomy" id="1087"/>
    <lineage>
        <taxon>Bacteria</taxon>
        <taxon>Pseudomonadati</taxon>
        <taxon>Pseudomonadota</taxon>
        <taxon>Alphaproteobacteria</taxon>
        <taxon>Rhodospirillales</taxon>
        <taxon>Rhodovibrionaceae</taxon>
        <taxon>Rhodovibrio</taxon>
    </lineage>
</organism>
<accession>A0A934V0U0</accession>
<dbReference type="Proteomes" id="UP000778970">
    <property type="component" value="Unassembled WGS sequence"/>
</dbReference>
<feature type="signal peptide" evidence="2">
    <location>
        <begin position="1"/>
        <end position="20"/>
    </location>
</feature>
<feature type="chain" id="PRO_5037941861" description="Lipoprotein" evidence="2">
    <location>
        <begin position="21"/>
        <end position="79"/>
    </location>
</feature>
<evidence type="ECO:0000313" key="4">
    <source>
        <dbReference type="Proteomes" id="UP000778970"/>
    </source>
</evidence>
<evidence type="ECO:0000256" key="1">
    <source>
        <dbReference type="SAM" id="MobiDB-lite"/>
    </source>
</evidence>
<sequence>MKSLIAATAIVALGATSAAACGWKSADTLADLDVKSDTQQSAMQSTPVTAPKGADAKSKVSRERPQLAADPRAETLPEN</sequence>
<name>A0A934V0U0_9PROT</name>
<evidence type="ECO:0000313" key="3">
    <source>
        <dbReference type="EMBL" id="MBK1698667.1"/>
    </source>
</evidence>
<feature type="compositionally biased region" description="Basic and acidic residues" evidence="1">
    <location>
        <begin position="54"/>
        <end position="79"/>
    </location>
</feature>
<comment type="caution">
    <text evidence="3">The sequence shown here is derived from an EMBL/GenBank/DDBJ whole genome shotgun (WGS) entry which is preliminary data.</text>
</comment>
<feature type="region of interest" description="Disordered" evidence="1">
    <location>
        <begin position="36"/>
        <end position="79"/>
    </location>
</feature>
<dbReference type="RefSeq" id="WP_027289639.1">
    <property type="nucleotide sequence ID" value="NZ_NRRE01000028.1"/>
</dbReference>
<evidence type="ECO:0000256" key="2">
    <source>
        <dbReference type="SAM" id="SignalP"/>
    </source>
</evidence>
<keyword evidence="2" id="KW-0732">Signal</keyword>
<reference evidence="3" key="1">
    <citation type="submission" date="2017-08" db="EMBL/GenBank/DDBJ databases">
        <authorList>
            <person name="Imhoff J.F."/>
            <person name="Rahn T."/>
            <person name="Kuenzel S."/>
            <person name="Neulinger S.C."/>
        </authorList>
    </citation>
    <scope>NUCLEOTIDE SEQUENCE</scope>
    <source>
        <strain evidence="3">DSM 9154</strain>
    </source>
</reference>
<feature type="compositionally biased region" description="Polar residues" evidence="1">
    <location>
        <begin position="37"/>
        <end position="48"/>
    </location>
</feature>
<keyword evidence="4" id="KW-1185">Reference proteome</keyword>
<evidence type="ECO:0008006" key="5">
    <source>
        <dbReference type="Google" id="ProtNLM"/>
    </source>
</evidence>
<gene>
    <name evidence="3" type="ORF">CKO21_15575</name>
</gene>
<dbReference type="AlphaFoldDB" id="A0A934V0U0"/>